<dbReference type="Gene3D" id="4.10.240.10">
    <property type="entry name" value="Zn(2)-C6 fungal-type DNA-binding domain"/>
    <property type="match status" value="1"/>
</dbReference>
<keyword evidence="4" id="KW-0238">DNA-binding</keyword>
<dbReference type="InterPro" id="IPR036864">
    <property type="entry name" value="Zn2-C6_fun-type_DNA-bd_sf"/>
</dbReference>
<keyword evidence="5" id="KW-0804">Transcription</keyword>
<keyword evidence="7" id="KW-1133">Transmembrane helix</keyword>
<reference evidence="9 10" key="1">
    <citation type="submission" date="2018-02" db="EMBL/GenBank/DDBJ databases">
        <title>The genomes of Aspergillus section Nigri reveals drivers in fungal speciation.</title>
        <authorList>
            <consortium name="DOE Joint Genome Institute"/>
            <person name="Vesth T.C."/>
            <person name="Nybo J."/>
            <person name="Theobald S."/>
            <person name="Brandl J."/>
            <person name="Frisvad J.C."/>
            <person name="Nielsen K.F."/>
            <person name="Lyhne E.K."/>
            <person name="Kogle M.E."/>
            <person name="Kuo A."/>
            <person name="Riley R."/>
            <person name="Clum A."/>
            <person name="Nolan M."/>
            <person name="Lipzen A."/>
            <person name="Salamov A."/>
            <person name="Henrissat B."/>
            <person name="Wiebenga A."/>
            <person name="De vries R.P."/>
            <person name="Grigoriev I.V."/>
            <person name="Mortensen U.H."/>
            <person name="Andersen M.R."/>
            <person name="Baker S.E."/>
        </authorList>
    </citation>
    <scope>NUCLEOTIDE SEQUENCE [LARGE SCALE GENOMIC DNA]</scope>
    <source>
        <strain evidence="9 10">CBS 101889</strain>
    </source>
</reference>
<dbReference type="InterPro" id="IPR001138">
    <property type="entry name" value="Zn2Cys6_DnaBD"/>
</dbReference>
<feature type="domain" description="Zn(2)-C6 fungal-type" evidence="8">
    <location>
        <begin position="14"/>
        <end position="42"/>
    </location>
</feature>
<dbReference type="GO" id="GO:0008270">
    <property type="term" value="F:zinc ion binding"/>
    <property type="evidence" value="ECO:0007669"/>
    <property type="project" value="InterPro"/>
</dbReference>
<evidence type="ECO:0000313" key="10">
    <source>
        <dbReference type="Proteomes" id="UP000248961"/>
    </source>
</evidence>
<dbReference type="PANTHER" id="PTHR36206">
    <property type="entry name" value="ASPERCRYPTIN BIOSYNTHESIS CLUSTER-SPECIFIC TRANSCRIPTION REGULATOR ATNN-RELATED"/>
    <property type="match status" value="1"/>
</dbReference>
<dbReference type="Pfam" id="PF00172">
    <property type="entry name" value="Zn_clus"/>
    <property type="match status" value="1"/>
</dbReference>
<dbReference type="GO" id="GO:0003677">
    <property type="term" value="F:DNA binding"/>
    <property type="evidence" value="ECO:0007669"/>
    <property type="project" value="UniProtKB-KW"/>
</dbReference>
<keyword evidence="1" id="KW-0479">Metal-binding</keyword>
<dbReference type="InterPro" id="IPR052360">
    <property type="entry name" value="Transcr_Regulatory_Proteins"/>
</dbReference>
<dbReference type="GO" id="GO:0009893">
    <property type="term" value="P:positive regulation of metabolic process"/>
    <property type="evidence" value="ECO:0007669"/>
    <property type="project" value="UniProtKB-ARBA"/>
</dbReference>
<keyword evidence="7" id="KW-0472">Membrane</keyword>
<dbReference type="PROSITE" id="PS00463">
    <property type="entry name" value="ZN2_CY6_FUNGAL_1"/>
    <property type="match status" value="1"/>
</dbReference>
<dbReference type="GO" id="GO:0000981">
    <property type="term" value="F:DNA-binding transcription factor activity, RNA polymerase II-specific"/>
    <property type="evidence" value="ECO:0007669"/>
    <property type="project" value="InterPro"/>
</dbReference>
<dbReference type="GeneID" id="37195507"/>
<dbReference type="PANTHER" id="PTHR36206:SF16">
    <property type="entry name" value="TRANSCRIPTION FACTOR DOMAIN-CONTAINING PROTEIN-RELATED"/>
    <property type="match status" value="1"/>
</dbReference>
<keyword evidence="7" id="KW-0812">Transmembrane</keyword>
<evidence type="ECO:0000256" key="4">
    <source>
        <dbReference type="ARBA" id="ARBA00023125"/>
    </source>
</evidence>
<sequence length="491" mass="55674">RPRQKAYAKRSRTGCRTCRVRRVKCDELPNACGNCTRTGRICDGYDVQRLPPRRVPGEGRGEAVARPAADSAFATIHAAIITKLQWKMTSDEGRCLSFFQHRSVPQLVGFFDSPLWQRLILQLCHADPAVYHAVVALGAVNQANEIAGRIPRPGERTILQNTQGLQNTWYRYAMEQSGRSIALVNKRRISRDPQLQQVILVCCILFITSELLCGNVTVANFHLRGGLRIIQTMNIRRRPLGLELSTGAVEECVMDSFLGFQQGSLYYGNEEVVRFDSEFIHEQPYENYLDHFHSLAHARQTWKPLEHTAFEFIAIGMKASDDELDAKYATLYLQQHRLISLVTKYLHQFEHFCRTAYGTTSFTMPITTKHQVRRKEYREAELTRISCLSVLLGVRTATYNKTGPPPDGHIAERWALLSAVETAMRNLGADCPTFTATSTMIPAMYMAAHSSPDYALPCHAIELLRSWRSEEGFMRSALSANLLEEFLKKDL</sequence>
<evidence type="ECO:0000256" key="6">
    <source>
        <dbReference type="ARBA" id="ARBA00023242"/>
    </source>
</evidence>
<dbReference type="RefSeq" id="XP_025550987.1">
    <property type="nucleotide sequence ID" value="XM_025691218.1"/>
</dbReference>
<evidence type="ECO:0000256" key="5">
    <source>
        <dbReference type="ARBA" id="ARBA00023163"/>
    </source>
</evidence>
<dbReference type="STRING" id="1450537.A0A395HWN9"/>
<evidence type="ECO:0000259" key="8">
    <source>
        <dbReference type="PROSITE" id="PS50048"/>
    </source>
</evidence>
<keyword evidence="6" id="KW-0539">Nucleus</keyword>
<proteinExistence type="predicted"/>
<dbReference type="InterPro" id="IPR021858">
    <property type="entry name" value="Fun_TF"/>
</dbReference>
<dbReference type="Pfam" id="PF11951">
    <property type="entry name" value="Fungal_trans_2"/>
    <property type="match status" value="1"/>
</dbReference>
<feature type="non-terminal residue" evidence="9">
    <location>
        <position position="1"/>
    </location>
</feature>
<evidence type="ECO:0000256" key="2">
    <source>
        <dbReference type="ARBA" id="ARBA00022833"/>
    </source>
</evidence>
<evidence type="ECO:0000256" key="3">
    <source>
        <dbReference type="ARBA" id="ARBA00023015"/>
    </source>
</evidence>
<keyword evidence="10" id="KW-1185">Reference proteome</keyword>
<evidence type="ECO:0000256" key="1">
    <source>
        <dbReference type="ARBA" id="ARBA00022723"/>
    </source>
</evidence>
<evidence type="ECO:0000256" key="7">
    <source>
        <dbReference type="SAM" id="Phobius"/>
    </source>
</evidence>
<dbReference type="PROSITE" id="PS50048">
    <property type="entry name" value="ZN2_CY6_FUNGAL_2"/>
    <property type="match status" value="1"/>
</dbReference>
<accession>A0A395HWN9</accession>
<dbReference type="AlphaFoldDB" id="A0A395HWN9"/>
<feature type="transmembrane region" description="Helical" evidence="7">
    <location>
        <begin position="198"/>
        <end position="223"/>
    </location>
</feature>
<keyword evidence="2" id="KW-0862">Zinc</keyword>
<keyword evidence="3" id="KW-0805">Transcription regulation</keyword>
<gene>
    <name evidence="9" type="ORF">BO97DRAFT_310616</name>
</gene>
<dbReference type="SUPFAM" id="SSF57701">
    <property type="entry name" value="Zn2/Cys6 DNA-binding domain"/>
    <property type="match status" value="1"/>
</dbReference>
<dbReference type="Proteomes" id="UP000248961">
    <property type="component" value="Unassembled WGS sequence"/>
</dbReference>
<evidence type="ECO:0000313" key="9">
    <source>
        <dbReference type="EMBL" id="RAL11833.1"/>
    </source>
</evidence>
<feature type="non-terminal residue" evidence="9">
    <location>
        <position position="491"/>
    </location>
</feature>
<dbReference type="EMBL" id="KZ824286">
    <property type="protein sequence ID" value="RAL11833.1"/>
    <property type="molecule type" value="Genomic_DNA"/>
</dbReference>
<dbReference type="SMART" id="SM00066">
    <property type="entry name" value="GAL4"/>
    <property type="match status" value="1"/>
</dbReference>
<name>A0A395HWN9_ASPHC</name>
<organism evidence="9 10">
    <name type="scientific">Aspergillus homomorphus (strain CBS 101889)</name>
    <dbReference type="NCBI Taxonomy" id="1450537"/>
    <lineage>
        <taxon>Eukaryota</taxon>
        <taxon>Fungi</taxon>
        <taxon>Dikarya</taxon>
        <taxon>Ascomycota</taxon>
        <taxon>Pezizomycotina</taxon>
        <taxon>Eurotiomycetes</taxon>
        <taxon>Eurotiomycetidae</taxon>
        <taxon>Eurotiales</taxon>
        <taxon>Aspergillaceae</taxon>
        <taxon>Aspergillus</taxon>
        <taxon>Aspergillus subgen. Circumdati</taxon>
    </lineage>
</organism>
<dbReference type="OrthoDB" id="3598904at2759"/>
<dbReference type="CDD" id="cd00067">
    <property type="entry name" value="GAL4"/>
    <property type="match status" value="1"/>
</dbReference>
<dbReference type="VEuPathDB" id="FungiDB:BO97DRAFT_310616"/>
<protein>
    <recommendedName>
        <fullName evidence="8">Zn(2)-C6 fungal-type domain-containing protein</fullName>
    </recommendedName>
</protein>